<evidence type="ECO:0000313" key="2">
    <source>
        <dbReference type="EMBL" id="CAB4915209.1"/>
    </source>
</evidence>
<name>A0A6J7HHU7_9ZZZZ</name>
<feature type="transmembrane region" description="Helical" evidence="1">
    <location>
        <begin position="16"/>
        <end position="36"/>
    </location>
</feature>
<keyword evidence="1" id="KW-1133">Transmembrane helix</keyword>
<reference evidence="2" key="1">
    <citation type="submission" date="2020-05" db="EMBL/GenBank/DDBJ databases">
        <authorList>
            <person name="Chiriac C."/>
            <person name="Salcher M."/>
            <person name="Ghai R."/>
            <person name="Kavagutti S V."/>
        </authorList>
    </citation>
    <scope>NUCLEOTIDE SEQUENCE</scope>
</reference>
<keyword evidence="1" id="KW-0812">Transmembrane</keyword>
<proteinExistence type="predicted"/>
<evidence type="ECO:0000256" key="1">
    <source>
        <dbReference type="SAM" id="Phobius"/>
    </source>
</evidence>
<gene>
    <name evidence="2" type="ORF">UFOPK3610_01073</name>
</gene>
<dbReference type="EMBL" id="CAFBMR010000039">
    <property type="protein sequence ID" value="CAB4915209.1"/>
    <property type="molecule type" value="Genomic_DNA"/>
</dbReference>
<keyword evidence="1" id="KW-0472">Membrane</keyword>
<dbReference type="AlphaFoldDB" id="A0A6J7HHU7"/>
<organism evidence="2">
    <name type="scientific">freshwater metagenome</name>
    <dbReference type="NCBI Taxonomy" id="449393"/>
    <lineage>
        <taxon>unclassified sequences</taxon>
        <taxon>metagenomes</taxon>
        <taxon>ecological metagenomes</taxon>
    </lineage>
</organism>
<protein>
    <submittedName>
        <fullName evidence="2">Unannotated protein</fullName>
    </submittedName>
</protein>
<accession>A0A6J7HHU7</accession>
<sequence>MTSVFAEYPYSTLETLGLFLGIPLSVALVVSLLVLAPGWTRNARRGGSTTWSGEALWIGNAAVGERPSILAAESEDDRGGASARW</sequence>